<dbReference type="SMART" id="SM00869">
    <property type="entry name" value="Autotransporter"/>
    <property type="match status" value="1"/>
</dbReference>
<dbReference type="InterPro" id="IPR005546">
    <property type="entry name" value="Autotransporte_beta"/>
</dbReference>
<accession>A0A5C7J500</accession>
<reference evidence="3 4" key="1">
    <citation type="submission" date="2018-09" db="EMBL/GenBank/DDBJ databases">
        <title>Metagenome Assembled Genomes from an Advanced Water Purification Facility.</title>
        <authorList>
            <person name="Stamps B.W."/>
            <person name="Spear J.R."/>
        </authorList>
    </citation>
    <scope>NUCLEOTIDE SEQUENCE [LARGE SCALE GENOMIC DNA]</scope>
    <source>
        <strain evidence="3">Bin_63_2</strain>
    </source>
</reference>
<dbReference type="InterPro" id="IPR036709">
    <property type="entry name" value="Autotransporte_beta_dom_sf"/>
</dbReference>
<dbReference type="SUPFAM" id="SSF51126">
    <property type="entry name" value="Pectin lyase-like"/>
    <property type="match status" value="2"/>
</dbReference>
<gene>
    <name evidence="3" type="ORF">E6Q11_05730</name>
</gene>
<dbReference type="EMBL" id="SSDS01000089">
    <property type="protein sequence ID" value="TXG75992.1"/>
    <property type="molecule type" value="Genomic_DNA"/>
</dbReference>
<dbReference type="Proteomes" id="UP000321026">
    <property type="component" value="Unassembled WGS sequence"/>
</dbReference>
<dbReference type="InterPro" id="IPR013425">
    <property type="entry name" value="Autotrns_rpt"/>
</dbReference>
<dbReference type="PROSITE" id="PS51208">
    <property type="entry name" value="AUTOTRANSPORTER"/>
    <property type="match status" value="1"/>
</dbReference>
<proteinExistence type="predicted"/>
<dbReference type="Gene3D" id="2.40.128.130">
    <property type="entry name" value="Autotransporter beta-domain"/>
    <property type="match status" value="1"/>
</dbReference>
<dbReference type="NCBIfam" id="TIGR02601">
    <property type="entry name" value="autotrns_rpt"/>
    <property type="match status" value="3"/>
</dbReference>
<dbReference type="Pfam" id="PF03797">
    <property type="entry name" value="Autotransporter"/>
    <property type="match status" value="1"/>
</dbReference>
<organism evidence="3 4">
    <name type="scientific">Candidatus Dojkabacteria bacterium</name>
    <dbReference type="NCBI Taxonomy" id="2099670"/>
    <lineage>
        <taxon>Bacteria</taxon>
        <taxon>Candidatus Dojkabacteria</taxon>
    </lineage>
</organism>
<dbReference type="AlphaFoldDB" id="A0A5C7J500"/>
<evidence type="ECO:0000259" key="2">
    <source>
        <dbReference type="PROSITE" id="PS51208"/>
    </source>
</evidence>
<keyword evidence="1" id="KW-0732">Signal</keyword>
<comment type="caution">
    <text evidence="3">The sequence shown here is derived from an EMBL/GenBank/DDBJ whole genome shotgun (WGS) entry which is preliminary data.</text>
</comment>
<name>A0A5C7J500_9BACT</name>
<feature type="domain" description="Autotransporter" evidence="2">
    <location>
        <begin position="779"/>
        <end position="1064"/>
    </location>
</feature>
<sequence>MGAHGVGTGGTRGFVCLLCVDVSLSDVVISDLGVCGGVYVVDTGSRGGNGGGGAYAEGFGCPGGGGGGIGGLAFVADSAILILDTVSTWSNGSVAPGSAGTTGVGAPSAFPGQGVFPGIFLYQSAQLQFQGTCSVNFNIDSDSSLATPDSGIKINGGITTLNSLGNTYRGPTTFSGGTLNVAADSSLGTGTAIAVTGSATLQLGNSINSMNRTVTISSGQTFTIDTNSFNLSNTGPVNGSGGTLAKIGTGTLTLSNSSGTYSGGTTISAGTIALSAAALGSGSIGIGASGTLQGNASFTLSNPVTLATGSTVSVPTVGDKLTISGAVTGSGSLTKMGDGTLTLSSGSNAYTGATSISAGTLALSLGGTIANSTSLAVDSIFDISQISASSSTIQALSGGGTISLGSKNLQIASGSFSGVVGDGGIVGGTGGSLTKAGSGTLILSGTNSYTGNVLISGGTLQGNTNSILHNITNNSALVLSQSFAGSYSGQITGGSLTVDGGGLISMTSPSSITSLSFGTTGQLAINSTLNVTSNSDISVPGNGKLQGTGTLTAPATIRMYGTMHPGNSIGTMTISGNYVQQSGSTFSVDLDPFSAGILSVSGSITIQSGSTLLVNPEAGLYASNTLYTIMQSTGATRTGEFSYVTLSLPAFQAIPIYADNTKVSLLINAIPIPDLPISPDARIAARCLQAVVDQSANNPTPYIGILYLLQGSIEQNPFVLLLDIYEEIQLMQIDQIDRTLNSLLPTTLNLLDFTQNTALLQTRQTISREMNFYLKANCGQLHSTRLWSDLFFNHSSLQTNGDKAGCIANINGGTIGFDTQIGERAFIGGGIGYSVNPVHYFDGLGSAHLYDSLAMVYAGGFFSPTWYLQTALIGSFNYYDSRRQLYFDSGDASFTAAAIGQTKGLSGLTHVELGTIIDLPLKLRPFTQIDWTILHRSPFQEYGVGEASLIVDGHTSSLLRSETGIELSACISTDTENTRFEPYVILTGIAQQSLFGQTETATFQAIECPMTVSGNPLPKGLFSFEAGILTKFYYDRVSCSANYAQELGHGYANHTWSFQARCNF</sequence>
<dbReference type="SUPFAM" id="SSF103515">
    <property type="entry name" value="Autotransporter"/>
    <property type="match status" value="1"/>
</dbReference>
<evidence type="ECO:0000313" key="4">
    <source>
        <dbReference type="Proteomes" id="UP000321026"/>
    </source>
</evidence>
<evidence type="ECO:0000313" key="3">
    <source>
        <dbReference type="EMBL" id="TXG75992.1"/>
    </source>
</evidence>
<evidence type="ECO:0000256" key="1">
    <source>
        <dbReference type="ARBA" id="ARBA00022729"/>
    </source>
</evidence>
<dbReference type="Pfam" id="PF12951">
    <property type="entry name" value="PATR"/>
    <property type="match status" value="4"/>
</dbReference>
<dbReference type="InterPro" id="IPR011050">
    <property type="entry name" value="Pectin_lyase_fold/virulence"/>
</dbReference>
<protein>
    <submittedName>
        <fullName evidence="3">Autotransporter domain-containing protein</fullName>
    </submittedName>
</protein>